<dbReference type="Pfam" id="PF10861">
    <property type="entry name" value="DUF2784"/>
    <property type="match status" value="1"/>
</dbReference>
<comment type="caution">
    <text evidence="2">The sequence shown here is derived from an EMBL/GenBank/DDBJ whole genome shotgun (WGS) entry which is preliminary data.</text>
</comment>
<proteinExistence type="predicted"/>
<keyword evidence="1" id="KW-0812">Transmembrane</keyword>
<keyword evidence="1" id="KW-0472">Membrane</keyword>
<dbReference type="OrthoDB" id="9813998at2"/>
<dbReference type="AlphaFoldDB" id="A0A365Y1F7"/>
<accession>A0A365Y1F7</accession>
<evidence type="ECO:0000256" key="1">
    <source>
        <dbReference type="SAM" id="Phobius"/>
    </source>
</evidence>
<sequence>MLYPFLNYFFFLFHTLLMLFNTVGWMFRATRKWNLVTLLVTAFSWFVLGIWYGWGYCFCTDWHWKVREHLGYHDHSDSYVHFLLLKLTGINFNPRLVDYVTLIVFLISLIMSLWLNFRKRKS</sequence>
<dbReference type="RefSeq" id="WP_113615047.1">
    <property type="nucleotide sequence ID" value="NZ_QFFJ01000001.1"/>
</dbReference>
<organism evidence="2 3">
    <name type="scientific">Chitinophaga flava</name>
    <dbReference type="NCBI Taxonomy" id="2259036"/>
    <lineage>
        <taxon>Bacteria</taxon>
        <taxon>Pseudomonadati</taxon>
        <taxon>Bacteroidota</taxon>
        <taxon>Chitinophagia</taxon>
        <taxon>Chitinophagales</taxon>
        <taxon>Chitinophagaceae</taxon>
        <taxon>Chitinophaga</taxon>
    </lineage>
</organism>
<name>A0A365Y1F7_9BACT</name>
<dbReference type="InterPro" id="IPR021218">
    <property type="entry name" value="DUF2784"/>
</dbReference>
<evidence type="ECO:0000313" key="3">
    <source>
        <dbReference type="Proteomes" id="UP000253410"/>
    </source>
</evidence>
<feature type="transmembrane region" description="Helical" evidence="1">
    <location>
        <begin position="34"/>
        <end position="54"/>
    </location>
</feature>
<keyword evidence="1" id="KW-1133">Transmembrane helix</keyword>
<gene>
    <name evidence="2" type="ORF">DF182_07630</name>
</gene>
<dbReference type="EMBL" id="QFFJ01000001">
    <property type="protein sequence ID" value="RBL92443.1"/>
    <property type="molecule type" value="Genomic_DNA"/>
</dbReference>
<keyword evidence="3" id="KW-1185">Reference proteome</keyword>
<evidence type="ECO:0000313" key="2">
    <source>
        <dbReference type="EMBL" id="RBL92443.1"/>
    </source>
</evidence>
<feature type="transmembrane region" description="Helical" evidence="1">
    <location>
        <begin position="6"/>
        <end position="27"/>
    </location>
</feature>
<reference evidence="2 3" key="1">
    <citation type="submission" date="2018-05" db="EMBL/GenBank/DDBJ databases">
        <title>Chitinophaga sp. K3CV102501T nov., isolated from isolated from a monsoon evergreen broad-leaved forest soil.</title>
        <authorList>
            <person name="Lv Y."/>
        </authorList>
    </citation>
    <scope>NUCLEOTIDE SEQUENCE [LARGE SCALE GENOMIC DNA]</scope>
    <source>
        <strain evidence="2 3">GDMCC 1.1325</strain>
    </source>
</reference>
<protein>
    <submittedName>
        <fullName evidence="2">DUF2784 domain-containing protein</fullName>
    </submittedName>
</protein>
<dbReference type="Proteomes" id="UP000253410">
    <property type="component" value="Unassembled WGS sequence"/>
</dbReference>
<feature type="transmembrane region" description="Helical" evidence="1">
    <location>
        <begin position="96"/>
        <end position="117"/>
    </location>
</feature>